<keyword evidence="7 10" id="KW-0539">Nucleus</keyword>
<protein>
    <recommendedName>
        <fullName evidence="2 10">Exportin-T</fullName>
    </recommendedName>
    <alternativeName>
        <fullName evidence="8 10">Exportin(tRNA)</fullName>
    </alternativeName>
    <alternativeName>
        <fullName evidence="9 10">tRNA exportin</fullName>
    </alternativeName>
</protein>
<feature type="domain" description="Exportin-1/Importin-beta-like" evidence="11">
    <location>
        <begin position="103"/>
        <end position="254"/>
    </location>
</feature>
<evidence type="ECO:0000256" key="4">
    <source>
        <dbReference type="ARBA" id="ARBA00022490"/>
    </source>
</evidence>
<evidence type="ECO:0000256" key="5">
    <source>
        <dbReference type="ARBA" id="ARBA00022555"/>
    </source>
</evidence>
<comment type="function">
    <text evidence="10">tRNA nucleus export receptor which facilitates tRNA translocation across the nuclear pore complex.</text>
</comment>
<evidence type="ECO:0000313" key="13">
    <source>
        <dbReference type="EMBL" id="WIA12174.1"/>
    </source>
</evidence>
<dbReference type="InterPro" id="IPR016024">
    <property type="entry name" value="ARM-type_fold"/>
</dbReference>
<sequence length="1180" mass="124504">MSDDFEKAVLINFNYGGNINPQLKEQAAAYIASIKQSSDCWKLCCERFPATLYPEVKFWCLQTLHEVICACYLQLDEGSRQMIKGALLTWLQRDCTSESPALPPFLRNKLAQAIVAVVKREYPALWPSFFRELVAAAGSGPGLADMFGRIMVAVDEDVISLDIPRSAEETKLSMHLKDSMREQCIAEVAAAWFNLTQLYKASRPELAAFVLASAARYVHWMDIGLVANDRFIPLLGELMDHANPVLRGAATDVLAEVVSKRMEPTAKIALVQQLKVVDACERLSSNLIAAAGANKAAAAAALAVGECGEKAKQGGGAAGGGGAGVSAAALDQDDELLGKYAKLLATLASEVMDALKRVENVVISFNVTGLGVDDDAALVISFNVTGLGVDDDAARDATLAAQAANRLLEALTRAALTAFCSGLDTISMPLVPFMSAYVARLRALTKRGQALPAGAQMHIQAVLEGVAAAARYPADGANEADDGSGGPGLGAAAAAAAGSRARLSDAEMLAAREEQWEVEERRRELLVLLKNAAKLAFPEALNFVAGKLQAVLAAGQAAAAGSSGQLPGSGSGAGSSGASFQDAEIAVTLLYELGEGAPDDALKPGSGGLGQLVLLLLTQGQALPAGQHRLVALAVLETCVRYCRVLQQEQSAIPAVLNLFVGPKGLGHPSPDVATRACYLLSRLVKTLRSNLKPYMDEMLRQLQPYLVVVATQPPPQGPAVGTAREASGKNLAPVTALVDDRLYVFESVGLLLGQEELPAEQQLAALHSLLQPLQRQIEGNLQQAAAEAGAGRGSGSSSSSGCAGLAQLGSGSWAILQAMEAIARLNKGFKWELCTRNRPQLGAAFLQCLEVSLAVPKALPGSKQLRARFIAFLHRMVESLMATVLPYLPAALEALMAREADVTDMTDVLTLLVQLITRFKEALGKLVEVVLPIAVARVHGLLGADWDWSGRLASPAAMAAAGQQSPQQQQQQVAVTLEDAREKGELQRGYYGLLHCVVHNNLAGSLLQASPQVLDSMLTALAKGASTHTDPAVRRVCVQVFVRLLQEWCVANGSELIPGFKSFAVQQLGGQALLGLFGSSSAAAASSNGSCPASQQLGPLDARDAATVALLGEMASALKLLQEKCGDAFSVHLCGQVLPESRLPGELQQQLAYHVRESEAKQLKEFLRELLLSAACASK</sequence>
<feature type="domain" description="Exportin-T C-terminal" evidence="12">
    <location>
        <begin position="578"/>
        <end position="944"/>
    </location>
</feature>
<keyword evidence="4 10" id="KW-0963">Cytoplasm</keyword>
<dbReference type="InterPro" id="IPR013598">
    <property type="entry name" value="Exportin-1/Importin-b-like"/>
</dbReference>
<dbReference type="SUPFAM" id="SSF48371">
    <property type="entry name" value="ARM repeat"/>
    <property type="match status" value="1"/>
</dbReference>
<organism evidence="13 14">
    <name type="scientific">Tetradesmus obliquus</name>
    <name type="common">Green alga</name>
    <name type="synonym">Acutodesmus obliquus</name>
    <dbReference type="NCBI Taxonomy" id="3088"/>
    <lineage>
        <taxon>Eukaryota</taxon>
        <taxon>Viridiplantae</taxon>
        <taxon>Chlorophyta</taxon>
        <taxon>core chlorophytes</taxon>
        <taxon>Chlorophyceae</taxon>
        <taxon>CS clade</taxon>
        <taxon>Sphaeropleales</taxon>
        <taxon>Scenedesmaceae</taxon>
        <taxon>Tetradesmus</taxon>
    </lineage>
</organism>
<comment type="subcellular location">
    <subcellularLocation>
        <location evidence="1 10">Cytoplasm</location>
    </subcellularLocation>
    <subcellularLocation>
        <location evidence="10">Nucleus</location>
    </subcellularLocation>
    <text evidence="10">Shuttles between the nucleus and the cytoplasm.</text>
</comment>
<evidence type="ECO:0000256" key="2">
    <source>
        <dbReference type="ARBA" id="ARBA00018928"/>
    </source>
</evidence>
<evidence type="ECO:0000256" key="10">
    <source>
        <dbReference type="RuleBase" id="RU366037"/>
    </source>
</evidence>
<gene>
    <name evidence="13" type="ORF">OEZ85_012245</name>
</gene>
<keyword evidence="5 10" id="KW-0820">tRNA-binding</keyword>
<reference evidence="13 14" key="1">
    <citation type="submission" date="2023-05" db="EMBL/GenBank/DDBJ databases">
        <title>A 100% complete, gapless, phased diploid assembly of the Scenedesmus obliquus UTEX 3031 genome.</title>
        <authorList>
            <person name="Biondi T.C."/>
            <person name="Hanschen E.R."/>
            <person name="Kwon T."/>
            <person name="Eng W."/>
            <person name="Kruse C.P.S."/>
            <person name="Koehler S.I."/>
            <person name="Kunde Y."/>
            <person name="Gleasner C.D."/>
            <person name="You Mak K.T."/>
            <person name="Polle J."/>
            <person name="Hovde B.T."/>
            <person name="Starkenburg S.R."/>
        </authorList>
    </citation>
    <scope>NUCLEOTIDE SEQUENCE [LARGE SCALE GENOMIC DNA]</scope>
    <source>
        <strain evidence="13 14">DOE0152z</strain>
    </source>
</reference>
<dbReference type="Pfam" id="PF08389">
    <property type="entry name" value="Xpo1"/>
    <property type="match status" value="1"/>
</dbReference>
<evidence type="ECO:0000256" key="8">
    <source>
        <dbReference type="ARBA" id="ARBA00029784"/>
    </source>
</evidence>
<comment type="similarity">
    <text evidence="10">Belongs to the exportin family.</text>
</comment>
<evidence type="ECO:0000256" key="7">
    <source>
        <dbReference type="ARBA" id="ARBA00023242"/>
    </source>
</evidence>
<evidence type="ECO:0000256" key="3">
    <source>
        <dbReference type="ARBA" id="ARBA00022448"/>
    </source>
</evidence>
<dbReference type="InterPro" id="IPR040017">
    <property type="entry name" value="XPOT"/>
</dbReference>
<dbReference type="InterPro" id="IPR011989">
    <property type="entry name" value="ARM-like"/>
</dbReference>
<keyword evidence="3 10" id="KW-0813">Transport</keyword>
<evidence type="ECO:0000256" key="1">
    <source>
        <dbReference type="ARBA" id="ARBA00004496"/>
    </source>
</evidence>
<evidence type="ECO:0000313" key="14">
    <source>
        <dbReference type="Proteomes" id="UP001244341"/>
    </source>
</evidence>
<dbReference type="Gene3D" id="1.25.10.10">
    <property type="entry name" value="Leucine-rich Repeat Variant"/>
    <property type="match status" value="1"/>
</dbReference>
<dbReference type="Proteomes" id="UP001244341">
    <property type="component" value="Chromosome 3b"/>
</dbReference>
<dbReference type="PANTHER" id="PTHR15952:SF11">
    <property type="entry name" value="EXPORTIN-T"/>
    <property type="match status" value="1"/>
</dbReference>
<name>A0ABY8TSS0_TETOB</name>
<keyword evidence="14" id="KW-1185">Reference proteome</keyword>
<keyword evidence="6 10" id="KW-0694">RNA-binding</keyword>
<dbReference type="Pfam" id="PF19282">
    <property type="entry name" value="Exportin-T"/>
    <property type="match status" value="2"/>
</dbReference>
<proteinExistence type="inferred from homology"/>
<evidence type="ECO:0000256" key="9">
    <source>
        <dbReference type="ARBA" id="ARBA00032199"/>
    </source>
</evidence>
<evidence type="ECO:0000259" key="11">
    <source>
        <dbReference type="Pfam" id="PF08389"/>
    </source>
</evidence>
<dbReference type="PANTHER" id="PTHR15952">
    <property type="entry name" value="EXPORTIN-T/LOS1"/>
    <property type="match status" value="1"/>
</dbReference>
<dbReference type="EMBL" id="CP126210">
    <property type="protein sequence ID" value="WIA12174.1"/>
    <property type="molecule type" value="Genomic_DNA"/>
</dbReference>
<evidence type="ECO:0000259" key="12">
    <source>
        <dbReference type="Pfam" id="PF19282"/>
    </source>
</evidence>
<evidence type="ECO:0000256" key="6">
    <source>
        <dbReference type="ARBA" id="ARBA00022884"/>
    </source>
</evidence>
<accession>A0ABY8TSS0</accession>
<feature type="domain" description="Exportin-T C-terminal" evidence="12">
    <location>
        <begin position="980"/>
        <end position="1172"/>
    </location>
</feature>
<dbReference type="InterPro" id="IPR045546">
    <property type="entry name" value="Exportin-T_C"/>
</dbReference>